<organism evidence="2">
    <name type="scientific">Sesamum latifolium</name>
    <dbReference type="NCBI Taxonomy" id="2727402"/>
    <lineage>
        <taxon>Eukaryota</taxon>
        <taxon>Viridiplantae</taxon>
        <taxon>Streptophyta</taxon>
        <taxon>Embryophyta</taxon>
        <taxon>Tracheophyta</taxon>
        <taxon>Spermatophyta</taxon>
        <taxon>Magnoliopsida</taxon>
        <taxon>eudicotyledons</taxon>
        <taxon>Gunneridae</taxon>
        <taxon>Pentapetalae</taxon>
        <taxon>asterids</taxon>
        <taxon>lamiids</taxon>
        <taxon>Lamiales</taxon>
        <taxon>Pedaliaceae</taxon>
        <taxon>Sesamum</taxon>
    </lineage>
</organism>
<sequence length="151" mass="17457">MTKMTHTLPLLMNLKILQAQQHKEWNKAMQDELEALERNQMWEVMPLPSNKRAIGCKWVYKLKVKADGSIDKHKARLVAKGYNQVEGTDYLDRFSPVAKSVTMRILLAVTASLNWHLYQLDINNAFLHGYLDEEVYMTAPEGYTVPDMFAN</sequence>
<evidence type="ECO:0000313" key="2">
    <source>
        <dbReference type="EMBL" id="KAL0453990.1"/>
    </source>
</evidence>
<gene>
    <name evidence="2" type="ORF">Slati_1377100</name>
</gene>
<dbReference type="EMBL" id="JACGWN010000004">
    <property type="protein sequence ID" value="KAL0453990.1"/>
    <property type="molecule type" value="Genomic_DNA"/>
</dbReference>
<dbReference type="Pfam" id="PF07727">
    <property type="entry name" value="RVT_2"/>
    <property type="match status" value="1"/>
</dbReference>
<proteinExistence type="predicted"/>
<reference evidence="2" key="1">
    <citation type="submission" date="2020-06" db="EMBL/GenBank/DDBJ databases">
        <authorList>
            <person name="Li T."/>
            <person name="Hu X."/>
            <person name="Zhang T."/>
            <person name="Song X."/>
            <person name="Zhang H."/>
            <person name="Dai N."/>
            <person name="Sheng W."/>
            <person name="Hou X."/>
            <person name="Wei L."/>
        </authorList>
    </citation>
    <scope>NUCLEOTIDE SEQUENCE</scope>
    <source>
        <strain evidence="2">KEN1</strain>
        <tissue evidence="2">Leaf</tissue>
    </source>
</reference>
<protein>
    <submittedName>
        <fullName evidence="2">Retrovirus-related Pol polyprotein from transposon RE1</fullName>
    </submittedName>
</protein>
<reference evidence="2" key="2">
    <citation type="journal article" date="2024" name="Plant">
        <title>Genomic evolution and insights into agronomic trait innovations of Sesamum species.</title>
        <authorList>
            <person name="Miao H."/>
            <person name="Wang L."/>
            <person name="Qu L."/>
            <person name="Liu H."/>
            <person name="Sun Y."/>
            <person name="Le M."/>
            <person name="Wang Q."/>
            <person name="Wei S."/>
            <person name="Zheng Y."/>
            <person name="Lin W."/>
            <person name="Duan Y."/>
            <person name="Cao H."/>
            <person name="Xiong S."/>
            <person name="Wang X."/>
            <person name="Wei L."/>
            <person name="Li C."/>
            <person name="Ma Q."/>
            <person name="Ju M."/>
            <person name="Zhao R."/>
            <person name="Li G."/>
            <person name="Mu C."/>
            <person name="Tian Q."/>
            <person name="Mei H."/>
            <person name="Zhang T."/>
            <person name="Gao T."/>
            <person name="Zhang H."/>
        </authorList>
    </citation>
    <scope>NUCLEOTIDE SEQUENCE</scope>
    <source>
        <strain evidence="2">KEN1</strain>
    </source>
</reference>
<name>A0AAW2XQ99_9LAMI</name>
<dbReference type="AlphaFoldDB" id="A0AAW2XQ99"/>
<accession>A0AAW2XQ99</accession>
<comment type="caution">
    <text evidence="2">The sequence shown here is derived from an EMBL/GenBank/DDBJ whole genome shotgun (WGS) entry which is preliminary data.</text>
</comment>
<evidence type="ECO:0000259" key="1">
    <source>
        <dbReference type="Pfam" id="PF07727"/>
    </source>
</evidence>
<dbReference type="InterPro" id="IPR013103">
    <property type="entry name" value="RVT_2"/>
</dbReference>
<feature type="domain" description="Reverse transcriptase Ty1/copia-type" evidence="1">
    <location>
        <begin position="39"/>
        <end position="145"/>
    </location>
</feature>
<dbReference type="SUPFAM" id="SSF56672">
    <property type="entry name" value="DNA/RNA polymerases"/>
    <property type="match status" value="1"/>
</dbReference>
<dbReference type="InterPro" id="IPR043502">
    <property type="entry name" value="DNA/RNA_pol_sf"/>
</dbReference>